<accession>A0A1C5AYC8</accession>
<name>A0A1C5AYC8_9ACTN</name>
<dbReference type="AlphaFoldDB" id="A0A1C5AYC8"/>
<dbReference type="SMART" id="SM00448">
    <property type="entry name" value="REC"/>
    <property type="match status" value="1"/>
</dbReference>
<dbReference type="GO" id="GO:0000160">
    <property type="term" value="P:phosphorelay signal transduction system"/>
    <property type="evidence" value="ECO:0007669"/>
    <property type="project" value="InterPro"/>
</dbReference>
<dbReference type="InterPro" id="IPR000792">
    <property type="entry name" value="Tscrpt_reg_LuxR_C"/>
</dbReference>
<dbReference type="PANTHER" id="PTHR43214:SF24">
    <property type="entry name" value="TRANSCRIPTIONAL REGULATORY PROTEIN NARL-RELATED"/>
    <property type="match status" value="1"/>
</dbReference>
<gene>
    <name evidence="8" type="ORF">GA0070563_12711</name>
</gene>
<dbReference type="CDD" id="cd06170">
    <property type="entry name" value="LuxR_C_like"/>
    <property type="match status" value="1"/>
</dbReference>
<dbReference type="Proteomes" id="UP000183585">
    <property type="component" value="Unassembled WGS sequence"/>
</dbReference>
<dbReference type="PANTHER" id="PTHR43214">
    <property type="entry name" value="TWO-COMPONENT RESPONSE REGULATOR"/>
    <property type="match status" value="1"/>
</dbReference>
<keyword evidence="2" id="KW-0805">Transcription regulation</keyword>
<dbReference type="Pfam" id="PF00196">
    <property type="entry name" value="GerE"/>
    <property type="match status" value="1"/>
</dbReference>
<organism evidence="8 9">
    <name type="scientific">Micromonospora carbonacea</name>
    <dbReference type="NCBI Taxonomy" id="47853"/>
    <lineage>
        <taxon>Bacteria</taxon>
        <taxon>Bacillati</taxon>
        <taxon>Actinomycetota</taxon>
        <taxon>Actinomycetes</taxon>
        <taxon>Micromonosporales</taxon>
        <taxon>Micromonosporaceae</taxon>
        <taxon>Micromonospora</taxon>
    </lineage>
</organism>
<evidence type="ECO:0000259" key="6">
    <source>
        <dbReference type="PROSITE" id="PS50043"/>
    </source>
</evidence>
<dbReference type="GO" id="GO:0003677">
    <property type="term" value="F:DNA binding"/>
    <property type="evidence" value="ECO:0007669"/>
    <property type="project" value="UniProtKB-KW"/>
</dbReference>
<evidence type="ECO:0000313" key="9">
    <source>
        <dbReference type="Proteomes" id="UP000183585"/>
    </source>
</evidence>
<dbReference type="InterPro" id="IPR001789">
    <property type="entry name" value="Sig_transdc_resp-reg_receiver"/>
</dbReference>
<dbReference type="SUPFAM" id="SSF46894">
    <property type="entry name" value="C-terminal effector domain of the bipartite response regulators"/>
    <property type="match status" value="1"/>
</dbReference>
<evidence type="ECO:0000256" key="2">
    <source>
        <dbReference type="ARBA" id="ARBA00023015"/>
    </source>
</evidence>
<evidence type="ECO:0000313" key="8">
    <source>
        <dbReference type="EMBL" id="SCF50167.1"/>
    </source>
</evidence>
<evidence type="ECO:0000256" key="3">
    <source>
        <dbReference type="ARBA" id="ARBA00023125"/>
    </source>
</evidence>
<evidence type="ECO:0000256" key="4">
    <source>
        <dbReference type="ARBA" id="ARBA00023163"/>
    </source>
</evidence>
<keyword evidence="3" id="KW-0238">DNA-binding</keyword>
<dbReference type="PROSITE" id="PS50110">
    <property type="entry name" value="RESPONSE_REGULATORY"/>
    <property type="match status" value="1"/>
</dbReference>
<feature type="modified residue" description="4-aspartylphosphate" evidence="5">
    <location>
        <position position="57"/>
    </location>
</feature>
<evidence type="ECO:0000259" key="7">
    <source>
        <dbReference type="PROSITE" id="PS50110"/>
    </source>
</evidence>
<feature type="domain" description="HTH luxR-type" evidence="6">
    <location>
        <begin position="147"/>
        <end position="212"/>
    </location>
</feature>
<keyword evidence="4" id="KW-0804">Transcription</keyword>
<reference evidence="9" key="1">
    <citation type="submission" date="2016-06" db="EMBL/GenBank/DDBJ databases">
        <authorList>
            <person name="Varghese N."/>
            <person name="Submissions Spin"/>
        </authorList>
    </citation>
    <scope>NUCLEOTIDE SEQUENCE [LARGE SCALE GENOMIC DNA]</scope>
    <source>
        <strain evidence="9">DSM 43168</strain>
    </source>
</reference>
<keyword evidence="1 5" id="KW-0597">Phosphoprotein</keyword>
<dbReference type="InterPro" id="IPR058245">
    <property type="entry name" value="NreC/VraR/RcsB-like_REC"/>
</dbReference>
<sequence length="221" mass="23359">MTPPVRVLLADDQALLRVSLATVLGADERIEVVGTVADGRAAVTAVQQRSVDVVLMDIRMPVLDGIAATAQVVRLSPRTRVLALTTFDLDELVLAALRAGASGYLTKDARPAVLIDAICDVAAGNSALAPAAAASLVEHVRRTAEPRPRAVAQLSPREREVFDLIAAGRSNGEIGAQLHLTQNTVKTHVRAVLTKLDLRDRVHVVIFAYENGLAGPPHPAG</sequence>
<dbReference type="SMART" id="SM00421">
    <property type="entry name" value="HTH_LUXR"/>
    <property type="match status" value="1"/>
</dbReference>
<dbReference type="PROSITE" id="PS50043">
    <property type="entry name" value="HTH_LUXR_2"/>
    <property type="match status" value="1"/>
</dbReference>
<dbReference type="PROSITE" id="PS00622">
    <property type="entry name" value="HTH_LUXR_1"/>
    <property type="match status" value="1"/>
</dbReference>
<feature type="domain" description="Response regulatory" evidence="7">
    <location>
        <begin position="6"/>
        <end position="122"/>
    </location>
</feature>
<proteinExistence type="predicted"/>
<evidence type="ECO:0000256" key="5">
    <source>
        <dbReference type="PROSITE-ProRule" id="PRU00169"/>
    </source>
</evidence>
<protein>
    <submittedName>
        <fullName evidence="8">Two component transcriptional regulator, LuxR family</fullName>
    </submittedName>
</protein>
<dbReference type="Gene3D" id="3.40.50.2300">
    <property type="match status" value="1"/>
</dbReference>
<evidence type="ECO:0000256" key="1">
    <source>
        <dbReference type="ARBA" id="ARBA00022553"/>
    </source>
</evidence>
<dbReference type="CDD" id="cd17535">
    <property type="entry name" value="REC_NarL-like"/>
    <property type="match status" value="1"/>
</dbReference>
<dbReference type="InterPro" id="IPR016032">
    <property type="entry name" value="Sig_transdc_resp-reg_C-effctor"/>
</dbReference>
<dbReference type="RefSeq" id="WP_141724109.1">
    <property type="nucleotide sequence ID" value="NZ_FMCT01000027.1"/>
</dbReference>
<dbReference type="Pfam" id="PF00072">
    <property type="entry name" value="Response_reg"/>
    <property type="match status" value="1"/>
</dbReference>
<dbReference type="SUPFAM" id="SSF52172">
    <property type="entry name" value="CheY-like"/>
    <property type="match status" value="1"/>
</dbReference>
<dbReference type="InterPro" id="IPR039420">
    <property type="entry name" value="WalR-like"/>
</dbReference>
<dbReference type="InterPro" id="IPR011006">
    <property type="entry name" value="CheY-like_superfamily"/>
</dbReference>
<dbReference type="PRINTS" id="PR00038">
    <property type="entry name" value="HTHLUXR"/>
</dbReference>
<keyword evidence="9" id="KW-1185">Reference proteome</keyword>
<dbReference type="EMBL" id="FMCT01000027">
    <property type="protein sequence ID" value="SCF50167.1"/>
    <property type="molecule type" value="Genomic_DNA"/>
</dbReference>
<dbReference type="GO" id="GO:0006355">
    <property type="term" value="P:regulation of DNA-templated transcription"/>
    <property type="evidence" value="ECO:0007669"/>
    <property type="project" value="InterPro"/>
</dbReference>